<keyword evidence="3" id="KW-1185">Reference proteome</keyword>
<comment type="caution">
    <text evidence="2">The sequence shown here is derived from an EMBL/GenBank/DDBJ whole genome shotgun (WGS) entry which is preliminary data.</text>
</comment>
<dbReference type="InterPro" id="IPR051411">
    <property type="entry name" value="Polyketide_trans_af380"/>
</dbReference>
<proteinExistence type="predicted"/>
<dbReference type="PANTHER" id="PTHR47751">
    <property type="entry name" value="SUPERFAMILY HYDROLASE, PUTATIVE (AFU_ORTHOLOGUE AFUA_2G16580)-RELATED"/>
    <property type="match status" value="1"/>
</dbReference>
<evidence type="ECO:0000313" key="3">
    <source>
        <dbReference type="Proteomes" id="UP001385809"/>
    </source>
</evidence>
<dbReference type="RefSeq" id="WP_337697005.1">
    <property type="nucleotide sequence ID" value="NZ_JBBEGN010000013.1"/>
</dbReference>
<name>A0ABU8MUX5_9PSEU</name>
<organism evidence="2 3">
    <name type="scientific">Actinomycetospora aurantiaca</name>
    <dbReference type="NCBI Taxonomy" id="3129233"/>
    <lineage>
        <taxon>Bacteria</taxon>
        <taxon>Bacillati</taxon>
        <taxon>Actinomycetota</taxon>
        <taxon>Actinomycetes</taxon>
        <taxon>Pseudonocardiales</taxon>
        <taxon>Pseudonocardiaceae</taxon>
        <taxon>Actinomycetospora</taxon>
    </lineage>
</organism>
<dbReference type="GO" id="GO:0016787">
    <property type="term" value="F:hydrolase activity"/>
    <property type="evidence" value="ECO:0007669"/>
    <property type="project" value="UniProtKB-KW"/>
</dbReference>
<dbReference type="InterPro" id="IPR029058">
    <property type="entry name" value="AB_hydrolase_fold"/>
</dbReference>
<protein>
    <submittedName>
        <fullName evidence="2">Alpha/beta hydrolase</fullName>
    </submittedName>
</protein>
<feature type="domain" description="Xaa-Pro dipeptidyl-peptidase-like" evidence="1">
    <location>
        <begin position="15"/>
        <end position="136"/>
    </location>
</feature>
<dbReference type="InterPro" id="IPR000383">
    <property type="entry name" value="Xaa-Pro-like_dom"/>
</dbReference>
<dbReference type="Pfam" id="PF02129">
    <property type="entry name" value="Peptidase_S15"/>
    <property type="match status" value="1"/>
</dbReference>
<dbReference type="PANTHER" id="PTHR47751:SF1">
    <property type="entry name" value="SUPERFAMILY HYDROLASE, PUTATIVE (AFU_ORTHOLOGUE AFUA_2G16580)-RELATED"/>
    <property type="match status" value="1"/>
</dbReference>
<reference evidence="2 3" key="1">
    <citation type="submission" date="2024-03" db="EMBL/GenBank/DDBJ databases">
        <title>Actinomycetospora sp. OC33-EN08, a novel actinomycete isolated from wild orchid (Aerides multiflora).</title>
        <authorList>
            <person name="Suriyachadkun C."/>
        </authorList>
    </citation>
    <scope>NUCLEOTIDE SEQUENCE [LARGE SCALE GENOMIC DNA]</scope>
    <source>
        <strain evidence="2 3">OC33-EN08</strain>
    </source>
</reference>
<gene>
    <name evidence="2" type="ORF">WCD74_21885</name>
</gene>
<dbReference type="Gene3D" id="1.10.10.800">
    <property type="match status" value="1"/>
</dbReference>
<dbReference type="Proteomes" id="UP001385809">
    <property type="component" value="Unassembled WGS sequence"/>
</dbReference>
<accession>A0ABU8MUX5</accession>
<sequence length="309" mass="33030">MSTVENVGIPALAWELAADIYRPDDFDPSGVYPAIVATHPIGSCKEQTAGTVYGAALADQGYVVVAFDASFQGASGGEPRLVEDPTMRVKDISHVIDYLVTLPYVDADRIGALGVCGGGGYSINATMTDRRIKAVGSVTGVNFGRLMQESFSDYDPVAVLDAIAVQRTAEARGETRRVDDLLPASPQAASDDGVTEIDVVEATDYYKTDRGRQPGGATSALFSRQGTAVGWDAFGRAEVLLTRPIMVVVGDRPGAFGAYRDGLEIYRRAPAADKRLVVLEGFSHYDLYDLPEPTSKALAELVPFFGEHL</sequence>
<evidence type="ECO:0000313" key="2">
    <source>
        <dbReference type="EMBL" id="MEJ2870435.1"/>
    </source>
</evidence>
<keyword evidence="2" id="KW-0378">Hydrolase</keyword>
<dbReference type="Gene3D" id="3.40.50.1820">
    <property type="entry name" value="alpha/beta hydrolase"/>
    <property type="match status" value="1"/>
</dbReference>
<dbReference type="EMBL" id="JBBEGN010000013">
    <property type="protein sequence ID" value="MEJ2870435.1"/>
    <property type="molecule type" value="Genomic_DNA"/>
</dbReference>
<evidence type="ECO:0000259" key="1">
    <source>
        <dbReference type="Pfam" id="PF02129"/>
    </source>
</evidence>
<dbReference type="SUPFAM" id="SSF53474">
    <property type="entry name" value="alpha/beta-Hydrolases"/>
    <property type="match status" value="1"/>
</dbReference>